<dbReference type="Proteomes" id="UP000219775">
    <property type="component" value="Unassembled WGS sequence"/>
</dbReference>
<dbReference type="AlphaFoldDB" id="A0A2B5JU24"/>
<dbReference type="EMBL" id="NUDP01000005">
    <property type="protein sequence ID" value="PEM73308.1"/>
    <property type="molecule type" value="Genomic_DNA"/>
</dbReference>
<comment type="caution">
    <text evidence="1">The sequence shown here is derived from an EMBL/GenBank/DDBJ whole genome shotgun (WGS) entry which is preliminary data.</text>
</comment>
<sequence length="94" mass="11519">MAHWVDTYPHDVYASVLLLDGEIYNWKIGQRYWESPWGMTWRFPLPDNMNKFTVETNKWTVHTPEEHSEVFQKYAREWFKQWEVAEDYVGSKPY</sequence>
<name>A0A2B5JU24_9BACI</name>
<accession>A0A2B5JU24</accession>
<evidence type="ECO:0000313" key="1">
    <source>
        <dbReference type="EMBL" id="PEM73308.1"/>
    </source>
</evidence>
<proteinExistence type="predicted"/>
<organism evidence="1 2">
    <name type="scientific">Bacillus pseudomycoides</name>
    <dbReference type="NCBI Taxonomy" id="64104"/>
    <lineage>
        <taxon>Bacteria</taxon>
        <taxon>Bacillati</taxon>
        <taxon>Bacillota</taxon>
        <taxon>Bacilli</taxon>
        <taxon>Bacillales</taxon>
        <taxon>Bacillaceae</taxon>
        <taxon>Bacillus</taxon>
        <taxon>Bacillus cereus group</taxon>
    </lineage>
</organism>
<evidence type="ECO:0000313" key="2">
    <source>
        <dbReference type="Proteomes" id="UP000219775"/>
    </source>
</evidence>
<dbReference type="RefSeq" id="WP_098128839.1">
    <property type="nucleotide sequence ID" value="NZ_NUBT01000058.1"/>
</dbReference>
<reference evidence="1 2" key="1">
    <citation type="submission" date="2017-09" db="EMBL/GenBank/DDBJ databases">
        <title>Large-scale bioinformatics analysis of Bacillus genomes uncovers conserved roles of natural products in bacterial physiology.</title>
        <authorList>
            <consortium name="Agbiome Team Llc"/>
            <person name="Bleich R.M."/>
            <person name="Grubbs K.J."/>
            <person name="Santa Maria K.C."/>
            <person name="Allen S.E."/>
            <person name="Farag S."/>
            <person name="Shank E.A."/>
            <person name="Bowers A."/>
        </authorList>
    </citation>
    <scope>NUCLEOTIDE SEQUENCE [LARGE SCALE GENOMIC DNA]</scope>
    <source>
        <strain evidence="1 2">AFS009893</strain>
    </source>
</reference>
<gene>
    <name evidence="1" type="ORF">CN613_02275</name>
</gene>
<protein>
    <submittedName>
        <fullName evidence="1">Uncharacterized protein</fullName>
    </submittedName>
</protein>